<proteinExistence type="predicted"/>
<keyword evidence="2 5" id="KW-0812">Transmembrane</keyword>
<evidence type="ECO:0000313" key="7">
    <source>
        <dbReference type="EMBL" id="PKR78243.1"/>
    </source>
</evidence>
<dbReference type="GO" id="GO:0016020">
    <property type="term" value="C:membrane"/>
    <property type="evidence" value="ECO:0007669"/>
    <property type="project" value="UniProtKB-SubCell"/>
</dbReference>
<dbReference type="Gene3D" id="3.40.1710.10">
    <property type="entry name" value="abc type-2 transporter like domain"/>
    <property type="match status" value="1"/>
</dbReference>
<comment type="caution">
    <text evidence="7">The sequence shown here is derived from an EMBL/GenBank/DDBJ whole genome shotgun (WGS) entry which is preliminary data.</text>
</comment>
<organism evidence="7 8">
    <name type="scientific">Halalkalibacillus sediminis</name>
    <dbReference type="NCBI Taxonomy" id="2018042"/>
    <lineage>
        <taxon>Bacteria</taxon>
        <taxon>Bacillati</taxon>
        <taxon>Bacillota</taxon>
        <taxon>Bacilli</taxon>
        <taxon>Bacillales</taxon>
        <taxon>Bacillaceae</taxon>
        <taxon>Halalkalibacillus</taxon>
    </lineage>
</organism>
<name>A0A2I0QV65_9BACI</name>
<dbReference type="Pfam" id="PF12698">
    <property type="entry name" value="ABC2_membrane_3"/>
    <property type="match status" value="1"/>
</dbReference>
<keyword evidence="8" id="KW-1185">Reference proteome</keyword>
<keyword evidence="4 5" id="KW-0472">Membrane</keyword>
<dbReference type="GO" id="GO:0140359">
    <property type="term" value="F:ABC-type transporter activity"/>
    <property type="evidence" value="ECO:0007669"/>
    <property type="project" value="InterPro"/>
</dbReference>
<evidence type="ECO:0000259" key="6">
    <source>
        <dbReference type="Pfam" id="PF12698"/>
    </source>
</evidence>
<evidence type="ECO:0000313" key="8">
    <source>
        <dbReference type="Proteomes" id="UP000243524"/>
    </source>
</evidence>
<evidence type="ECO:0000256" key="3">
    <source>
        <dbReference type="ARBA" id="ARBA00022989"/>
    </source>
</evidence>
<reference evidence="7 8" key="1">
    <citation type="submission" date="2017-06" db="EMBL/GenBank/DDBJ databases">
        <title>the draft geome sequence of Illustriluteabacillus marina B3227.</title>
        <authorList>
            <person name="He R.-H."/>
            <person name="Du Z.-J."/>
        </authorList>
    </citation>
    <scope>NUCLEOTIDE SEQUENCE [LARGE SCALE GENOMIC DNA]</scope>
    <source>
        <strain evidence="7 8">B3227</strain>
    </source>
</reference>
<evidence type="ECO:0000256" key="1">
    <source>
        <dbReference type="ARBA" id="ARBA00004141"/>
    </source>
</evidence>
<accession>A0A2I0QV65</accession>
<feature type="transmembrane region" description="Helical" evidence="5">
    <location>
        <begin position="12"/>
        <end position="32"/>
    </location>
</feature>
<feature type="domain" description="ABC-2 type transporter transmembrane" evidence="6">
    <location>
        <begin position="11"/>
        <end position="337"/>
    </location>
</feature>
<protein>
    <recommendedName>
        <fullName evidence="6">ABC-2 type transporter transmembrane domain-containing protein</fullName>
    </recommendedName>
</protein>
<dbReference type="OrthoDB" id="2966955at2"/>
<feature type="transmembrane region" description="Helical" evidence="5">
    <location>
        <begin position="199"/>
        <end position="217"/>
    </location>
</feature>
<evidence type="ECO:0000256" key="4">
    <source>
        <dbReference type="ARBA" id="ARBA00023136"/>
    </source>
</evidence>
<feature type="transmembrane region" description="Helical" evidence="5">
    <location>
        <begin position="273"/>
        <end position="293"/>
    </location>
</feature>
<keyword evidence="3 5" id="KW-1133">Transmembrane helix</keyword>
<dbReference type="InterPro" id="IPR013525">
    <property type="entry name" value="ABC2_TM"/>
</dbReference>
<evidence type="ECO:0000256" key="5">
    <source>
        <dbReference type="SAM" id="Phobius"/>
    </source>
</evidence>
<feature type="transmembrane region" description="Helical" evidence="5">
    <location>
        <begin position="238"/>
        <end position="258"/>
    </location>
</feature>
<evidence type="ECO:0000256" key="2">
    <source>
        <dbReference type="ARBA" id="ARBA00022692"/>
    </source>
</evidence>
<dbReference type="EMBL" id="PJNH01000001">
    <property type="protein sequence ID" value="PKR78243.1"/>
    <property type="molecule type" value="Genomic_DNA"/>
</dbReference>
<dbReference type="Proteomes" id="UP000243524">
    <property type="component" value="Unassembled WGS sequence"/>
</dbReference>
<gene>
    <name evidence="7" type="ORF">CEY16_00345</name>
</gene>
<sequence>MIILKAMMRNKWFPVMVVLIPIIIIGILFPLVQSTSNQITVPIAIVDESDQSITQEIVQELESDGPYSVDVLTNMPDEAFYQREYEAVFVFPHNMLGKIKRGQHEQIVTWYRHSETGVDALLKEKLAGELMKLATRAEAASIVLNRSESDLNSEEVFQYGLRYLEPELIFQMNFESFEGGKENQEVEDDHSYSLVHLSAWIYIWILVGYFGSHMLHWQREKIIQRFQISYSGRNSIRALWFYMVSSISIILYFFSLFLSDISGIFDLSIGRDIKYIFALPILSVCLYLFSLNVSKNKQSLFAFAVGYGAASTVMVLLIQLNILDFAWWMLFFIPVWLLI</sequence>
<dbReference type="RefSeq" id="WP_101329915.1">
    <property type="nucleotide sequence ID" value="NZ_PJNH01000001.1"/>
</dbReference>
<feature type="transmembrane region" description="Helical" evidence="5">
    <location>
        <begin position="300"/>
        <end position="322"/>
    </location>
</feature>
<comment type="subcellular location">
    <subcellularLocation>
        <location evidence="1">Membrane</location>
        <topology evidence="1">Multi-pass membrane protein</topology>
    </subcellularLocation>
</comment>
<dbReference type="AlphaFoldDB" id="A0A2I0QV65"/>